<dbReference type="Gene3D" id="1.10.260.40">
    <property type="entry name" value="lambda repressor-like DNA-binding domains"/>
    <property type="match status" value="1"/>
</dbReference>
<organism evidence="2 3">
    <name type="scientific">Rickettsia bellii str. RML An4</name>
    <dbReference type="NCBI Taxonomy" id="1359193"/>
    <lineage>
        <taxon>Bacteria</taxon>
        <taxon>Pseudomonadati</taxon>
        <taxon>Pseudomonadota</taxon>
        <taxon>Alphaproteobacteria</taxon>
        <taxon>Rickettsiales</taxon>
        <taxon>Rickettsiaceae</taxon>
        <taxon>Rickettsieae</taxon>
        <taxon>Rickettsia</taxon>
        <taxon>belli group</taxon>
    </lineage>
</organism>
<feature type="domain" description="HTH cro/C1-type" evidence="1">
    <location>
        <begin position="10"/>
        <end position="65"/>
    </location>
</feature>
<accession>A0A0F3QAL9</accession>
<dbReference type="GO" id="GO:0003677">
    <property type="term" value="F:DNA binding"/>
    <property type="evidence" value="ECO:0007669"/>
    <property type="project" value="InterPro"/>
</dbReference>
<keyword evidence="3" id="KW-1185">Reference proteome</keyword>
<dbReference type="Pfam" id="PF13443">
    <property type="entry name" value="HTH_26"/>
    <property type="match status" value="1"/>
</dbReference>
<reference evidence="2 3" key="1">
    <citation type="submission" date="2015-02" db="EMBL/GenBank/DDBJ databases">
        <title>Genome Sequencing of Rickettsiales.</title>
        <authorList>
            <person name="Daugherty S.C."/>
            <person name="Su Q."/>
            <person name="Abolude K."/>
            <person name="Beier-Sexton M."/>
            <person name="Carlyon J.A."/>
            <person name="Carter R."/>
            <person name="Day N.P."/>
            <person name="Dumler S.J."/>
            <person name="Dyachenko V."/>
            <person name="Godinez A."/>
            <person name="Kurtti T.J."/>
            <person name="Lichay M."/>
            <person name="Mullins K.E."/>
            <person name="Ott S."/>
            <person name="Pappas-Brown V."/>
            <person name="Paris D.H."/>
            <person name="Patel P."/>
            <person name="Richards A.L."/>
            <person name="Sadzewicz L."/>
            <person name="Sears K."/>
            <person name="Seidman D."/>
            <person name="Sengamalay N."/>
            <person name="Stenos J."/>
            <person name="Tallon L.J."/>
            <person name="Vincent G."/>
            <person name="Fraser C.M."/>
            <person name="Munderloh U."/>
            <person name="Dunning-Hotopp J.C."/>
        </authorList>
    </citation>
    <scope>NUCLEOTIDE SEQUENCE [LARGE SCALE GENOMIC DNA]</scope>
    <source>
        <strain evidence="2 3">RML An4</strain>
    </source>
</reference>
<dbReference type="RefSeq" id="WP_012151642.1">
    <property type="nucleotide sequence ID" value="NZ_LAOI01000001.1"/>
</dbReference>
<proteinExistence type="predicted"/>
<evidence type="ECO:0000259" key="1">
    <source>
        <dbReference type="PROSITE" id="PS50943"/>
    </source>
</evidence>
<dbReference type="SUPFAM" id="SSF47413">
    <property type="entry name" value="lambda repressor-like DNA-binding domains"/>
    <property type="match status" value="1"/>
</dbReference>
<dbReference type="SMART" id="SM00530">
    <property type="entry name" value="HTH_XRE"/>
    <property type="match status" value="1"/>
</dbReference>
<dbReference type="EMBL" id="LAOI01000001">
    <property type="protein sequence ID" value="KJV89216.1"/>
    <property type="molecule type" value="Genomic_DNA"/>
</dbReference>
<comment type="caution">
    <text evidence="2">The sequence shown here is derived from an EMBL/GenBank/DDBJ whole genome shotgun (WGS) entry which is preliminary data.</text>
</comment>
<dbReference type="Proteomes" id="UP000033661">
    <property type="component" value="Unassembled WGS sequence"/>
</dbReference>
<dbReference type="CDD" id="cd00093">
    <property type="entry name" value="HTH_XRE"/>
    <property type="match status" value="1"/>
</dbReference>
<gene>
    <name evidence="2" type="ORF">RBEAN4_0186</name>
</gene>
<dbReference type="InterPro" id="IPR001387">
    <property type="entry name" value="Cro/C1-type_HTH"/>
</dbReference>
<dbReference type="InterPro" id="IPR010982">
    <property type="entry name" value="Lambda_DNA-bd_dom_sf"/>
</dbReference>
<name>A0A0F3QAL9_RICBE</name>
<evidence type="ECO:0000313" key="2">
    <source>
        <dbReference type="EMBL" id="KJV89216.1"/>
    </source>
</evidence>
<sequence length="145" mass="17066">MSDTVLQKNLYKFIKERNIQITELERKAELKKNSVYNIIKGISRKPSAEILQTIADTLGVSIKDLYNPNIKVNDYLGQDDYILFQKILPEIIKTIKKLNLVVSETEFSQTLNEVFNYYRPTPDESIDNKIIEWILHQRIQEKYSI</sequence>
<dbReference type="AlphaFoldDB" id="A0A0F3QAL9"/>
<dbReference type="PROSITE" id="PS50943">
    <property type="entry name" value="HTH_CROC1"/>
    <property type="match status" value="1"/>
</dbReference>
<dbReference type="PATRIC" id="fig|1359193.3.peg.177"/>
<evidence type="ECO:0000313" key="3">
    <source>
        <dbReference type="Proteomes" id="UP000033661"/>
    </source>
</evidence>
<protein>
    <submittedName>
        <fullName evidence="2">Helix-turn-helix family protein</fullName>
    </submittedName>
</protein>